<gene>
    <name evidence="1" type="ORF">TS85_10945</name>
</gene>
<organism evidence="1 2">
    <name type="scientific">Sphingomonas hengshuiensis</name>
    <dbReference type="NCBI Taxonomy" id="1609977"/>
    <lineage>
        <taxon>Bacteria</taxon>
        <taxon>Pseudomonadati</taxon>
        <taxon>Pseudomonadota</taxon>
        <taxon>Alphaproteobacteria</taxon>
        <taxon>Sphingomonadales</taxon>
        <taxon>Sphingomonadaceae</taxon>
        <taxon>Sphingomonas</taxon>
    </lineage>
</organism>
<dbReference type="AlphaFoldDB" id="A0A7U4LFI5"/>
<reference evidence="1 2" key="1">
    <citation type="journal article" date="2015" name="Int. J. Syst. Evol. Microbiol.">
        <title>Sphingomonas hengshuiensis sp. nov., isolated from lake wetland.</title>
        <authorList>
            <person name="Wei S."/>
            <person name="Wang T."/>
            <person name="Liu H."/>
            <person name="Zhang C."/>
            <person name="Guo J."/>
            <person name="Wang Q."/>
            <person name="Liang K."/>
            <person name="Zhang Z."/>
        </authorList>
    </citation>
    <scope>NUCLEOTIDE SEQUENCE [LARGE SCALE GENOMIC DNA]</scope>
    <source>
        <strain evidence="1 2">WHSC-8</strain>
    </source>
</reference>
<proteinExistence type="predicted"/>
<dbReference type="Proteomes" id="UP000032300">
    <property type="component" value="Chromosome"/>
</dbReference>
<reference evidence="1 2" key="2">
    <citation type="submission" date="2015-02" db="EMBL/GenBank/DDBJ databases">
        <title>The complete genome of Sphingomonas hengshuiensis sp. WHSC-8 isolated from soil of Hengshui Lake.</title>
        <authorList>
            <person name="Wei S."/>
            <person name="Guo J."/>
            <person name="Su C."/>
            <person name="Wu R."/>
            <person name="Zhang Z."/>
            <person name="Liang K."/>
            <person name="Li H."/>
            <person name="Wang T."/>
            <person name="Liu H."/>
            <person name="Zhang C."/>
            <person name="Li Z."/>
            <person name="Wang Q."/>
            <person name="Meng J."/>
        </authorList>
    </citation>
    <scope>NUCLEOTIDE SEQUENCE [LARGE SCALE GENOMIC DNA]</scope>
    <source>
        <strain evidence="1 2">WHSC-8</strain>
    </source>
</reference>
<accession>A0A7U4LFI5</accession>
<name>A0A7U4LFI5_9SPHN</name>
<protein>
    <recommendedName>
        <fullName evidence="3">Flagellar basal body-associated protein FliL</fullName>
    </recommendedName>
</protein>
<dbReference type="OrthoDB" id="7502927at2"/>
<evidence type="ECO:0008006" key="3">
    <source>
        <dbReference type="Google" id="ProtNLM"/>
    </source>
</evidence>
<dbReference type="KEGG" id="sphi:TS85_10945"/>
<keyword evidence="2" id="KW-1185">Reference proteome</keyword>
<evidence type="ECO:0000313" key="1">
    <source>
        <dbReference type="EMBL" id="AJP72194.1"/>
    </source>
</evidence>
<dbReference type="RefSeq" id="WP_044332147.1">
    <property type="nucleotide sequence ID" value="NZ_CP010836.1"/>
</dbReference>
<evidence type="ECO:0000313" key="2">
    <source>
        <dbReference type="Proteomes" id="UP000032300"/>
    </source>
</evidence>
<dbReference type="EMBL" id="CP010836">
    <property type="protein sequence ID" value="AJP72194.1"/>
    <property type="molecule type" value="Genomic_DNA"/>
</dbReference>
<sequence length="147" mass="15062">MKKLVFLLVILLAGLGVGGGAAYGTALLLGHKAGGAQAAPPPEPDPSFVDAGQVLAPLVFPDGRLAGYVQVQMQLMVPPDKVGFVTARLPLLLHGINLRTYRTPMAAGPDGMIVNIEAFRKVVLTAAPEAFGAGVVRKVAVTAATPA</sequence>